<dbReference type="Pfam" id="PF02014">
    <property type="entry name" value="Reeler"/>
    <property type="match status" value="1"/>
</dbReference>
<evidence type="ECO:0000313" key="3">
    <source>
        <dbReference type="EMBL" id="RWS31487.1"/>
    </source>
</evidence>
<evidence type="ECO:0000256" key="1">
    <source>
        <dbReference type="SAM" id="SignalP"/>
    </source>
</evidence>
<dbReference type="GO" id="GO:0016020">
    <property type="term" value="C:membrane"/>
    <property type="evidence" value="ECO:0007669"/>
    <property type="project" value="TreeGrafter"/>
</dbReference>
<protein>
    <submittedName>
        <fullName evidence="3">Putative ferric-chelate reductase 1-like protein</fullName>
    </submittedName>
</protein>
<dbReference type="Gene3D" id="2.60.40.4060">
    <property type="entry name" value="Reeler domain"/>
    <property type="match status" value="1"/>
</dbReference>
<sequence>MFRVILLASFFCFSCVLSYPSGAPYDSCDSLSPERGHKAPSQPVAYAPFSVVASAKKFRPGERVGVEIFQRESKATFRGFLVQALDARTHRPIGQFVPTHGMKLLKECSSVSHSDNRPKRAVNLVWEAPYDYGGE</sequence>
<dbReference type="CDD" id="cd08544">
    <property type="entry name" value="Reeler"/>
    <property type="match status" value="1"/>
</dbReference>
<dbReference type="PANTHER" id="PTHR45828">
    <property type="entry name" value="CYTOCHROME B561/FERRIC REDUCTASE TRANSMEMBRANE"/>
    <property type="match status" value="1"/>
</dbReference>
<feature type="signal peptide" evidence="1">
    <location>
        <begin position="1"/>
        <end position="18"/>
    </location>
</feature>
<gene>
    <name evidence="3" type="ORF">B4U80_04396</name>
</gene>
<keyword evidence="4" id="KW-1185">Reference proteome</keyword>
<dbReference type="Proteomes" id="UP000288716">
    <property type="component" value="Unassembled WGS sequence"/>
</dbReference>
<dbReference type="EMBL" id="NCKV01000150">
    <property type="protein sequence ID" value="RWS31487.1"/>
    <property type="molecule type" value="Genomic_DNA"/>
</dbReference>
<feature type="non-terminal residue" evidence="3">
    <location>
        <position position="135"/>
    </location>
</feature>
<name>A0A443SVF6_9ACAR</name>
<dbReference type="InterPro" id="IPR002861">
    <property type="entry name" value="Reeler_dom"/>
</dbReference>
<feature type="chain" id="PRO_5019243381" evidence="1">
    <location>
        <begin position="19"/>
        <end position="135"/>
    </location>
</feature>
<comment type="caution">
    <text evidence="3">The sequence shown here is derived from an EMBL/GenBank/DDBJ whole genome shotgun (WGS) entry which is preliminary data.</text>
</comment>
<keyword evidence="1" id="KW-0732">Signal</keyword>
<dbReference type="VEuPathDB" id="VectorBase:LDEU000558"/>
<dbReference type="PANTHER" id="PTHR45828:SF40">
    <property type="entry name" value="REELIN DOMAIN-CONTAINING PROTEIN"/>
    <property type="match status" value="1"/>
</dbReference>
<dbReference type="InterPro" id="IPR051237">
    <property type="entry name" value="Ferric-chelate_Red/DefProt"/>
</dbReference>
<accession>A0A443SVF6</accession>
<evidence type="ECO:0000313" key="4">
    <source>
        <dbReference type="Proteomes" id="UP000288716"/>
    </source>
</evidence>
<dbReference type="STRING" id="299467.A0A443SVF6"/>
<feature type="domain" description="Reelin" evidence="2">
    <location>
        <begin position="13"/>
        <end position="135"/>
    </location>
</feature>
<dbReference type="AlphaFoldDB" id="A0A443SVF6"/>
<reference evidence="3 4" key="1">
    <citation type="journal article" date="2018" name="Gigascience">
        <title>Genomes of trombidid mites reveal novel predicted allergens and laterally-transferred genes associated with secondary metabolism.</title>
        <authorList>
            <person name="Dong X."/>
            <person name="Chaisiri K."/>
            <person name="Xia D."/>
            <person name="Armstrong S.D."/>
            <person name="Fang Y."/>
            <person name="Donnelly M.J."/>
            <person name="Kadowaki T."/>
            <person name="McGarry J.W."/>
            <person name="Darby A.C."/>
            <person name="Makepeace B.L."/>
        </authorList>
    </citation>
    <scope>NUCLEOTIDE SEQUENCE [LARGE SCALE GENOMIC DNA]</scope>
    <source>
        <strain evidence="3">UoL-UT</strain>
    </source>
</reference>
<dbReference type="InterPro" id="IPR042307">
    <property type="entry name" value="Reeler_sf"/>
</dbReference>
<evidence type="ECO:0000259" key="2">
    <source>
        <dbReference type="PROSITE" id="PS51019"/>
    </source>
</evidence>
<organism evidence="3 4">
    <name type="scientific">Leptotrombidium deliense</name>
    <dbReference type="NCBI Taxonomy" id="299467"/>
    <lineage>
        <taxon>Eukaryota</taxon>
        <taxon>Metazoa</taxon>
        <taxon>Ecdysozoa</taxon>
        <taxon>Arthropoda</taxon>
        <taxon>Chelicerata</taxon>
        <taxon>Arachnida</taxon>
        <taxon>Acari</taxon>
        <taxon>Acariformes</taxon>
        <taxon>Trombidiformes</taxon>
        <taxon>Prostigmata</taxon>
        <taxon>Anystina</taxon>
        <taxon>Parasitengona</taxon>
        <taxon>Trombiculoidea</taxon>
        <taxon>Trombiculidae</taxon>
        <taxon>Leptotrombidium</taxon>
    </lineage>
</organism>
<dbReference type="PROSITE" id="PS51019">
    <property type="entry name" value="REELIN"/>
    <property type="match status" value="1"/>
</dbReference>
<proteinExistence type="predicted"/>
<dbReference type="OrthoDB" id="6418377at2759"/>